<dbReference type="EMBL" id="JAJJMB010008071">
    <property type="protein sequence ID" value="KAI3926214.1"/>
    <property type="molecule type" value="Genomic_DNA"/>
</dbReference>
<keyword evidence="2" id="KW-0789">Thiol protease inhibitor</keyword>
<sequence>MASPLSYSSSYGNAFDENQPSGTRYKFQRRVLDENQPSGTRYEIKYLFFHRHVQELGKYAVAEYSLKFKEGEKGTLTLKKVVKAQQQDVAGTNYFLKISAIQNGKPQLFDVFVHVNLNREKSVVSFDPSFD</sequence>
<dbReference type="InterPro" id="IPR046350">
    <property type="entry name" value="Cystatin_sf"/>
</dbReference>
<evidence type="ECO:0000259" key="4">
    <source>
        <dbReference type="Pfam" id="PF16845"/>
    </source>
</evidence>
<protein>
    <recommendedName>
        <fullName evidence="4">Cystatin domain-containing protein</fullName>
    </recommendedName>
</protein>
<evidence type="ECO:0000256" key="1">
    <source>
        <dbReference type="ARBA" id="ARBA00022690"/>
    </source>
</evidence>
<dbReference type="PANTHER" id="PTHR47373:SF1">
    <property type="entry name" value="CYSTEINE PROTEINASE INHIBITOR 2"/>
    <property type="match status" value="1"/>
</dbReference>
<organism evidence="5 6">
    <name type="scientific">Papaver atlanticum</name>
    <dbReference type="NCBI Taxonomy" id="357466"/>
    <lineage>
        <taxon>Eukaryota</taxon>
        <taxon>Viridiplantae</taxon>
        <taxon>Streptophyta</taxon>
        <taxon>Embryophyta</taxon>
        <taxon>Tracheophyta</taxon>
        <taxon>Spermatophyta</taxon>
        <taxon>Magnoliopsida</taxon>
        <taxon>Ranunculales</taxon>
        <taxon>Papaveraceae</taxon>
        <taxon>Papaveroideae</taxon>
        <taxon>Papaver</taxon>
    </lineage>
</organism>
<feature type="domain" description="Cystatin" evidence="4">
    <location>
        <begin position="51"/>
        <end position="126"/>
    </location>
</feature>
<evidence type="ECO:0000256" key="3">
    <source>
        <dbReference type="SAM" id="MobiDB-lite"/>
    </source>
</evidence>
<gene>
    <name evidence="5" type="ORF">MKW98_028350</name>
</gene>
<feature type="region of interest" description="Disordered" evidence="3">
    <location>
        <begin position="1"/>
        <end position="21"/>
    </location>
</feature>
<evidence type="ECO:0000256" key="2">
    <source>
        <dbReference type="ARBA" id="ARBA00022704"/>
    </source>
</evidence>
<dbReference type="Pfam" id="PF16845">
    <property type="entry name" value="SQAPI"/>
    <property type="match status" value="1"/>
</dbReference>
<proteinExistence type="predicted"/>
<dbReference type="CDD" id="cd00042">
    <property type="entry name" value="CY"/>
    <property type="match status" value="1"/>
</dbReference>
<dbReference type="Proteomes" id="UP001202328">
    <property type="component" value="Unassembled WGS sequence"/>
</dbReference>
<keyword evidence="1" id="KW-0646">Protease inhibitor</keyword>
<evidence type="ECO:0000313" key="6">
    <source>
        <dbReference type="Proteomes" id="UP001202328"/>
    </source>
</evidence>
<dbReference type="SUPFAM" id="SSF54403">
    <property type="entry name" value="Cystatin/monellin"/>
    <property type="match status" value="1"/>
</dbReference>
<comment type="caution">
    <text evidence="5">The sequence shown here is derived from an EMBL/GenBank/DDBJ whole genome shotgun (WGS) entry which is preliminary data.</text>
</comment>
<name>A0AAD4XKF6_9MAGN</name>
<dbReference type="AlphaFoldDB" id="A0AAD4XKF6"/>
<dbReference type="GO" id="GO:0004869">
    <property type="term" value="F:cysteine-type endopeptidase inhibitor activity"/>
    <property type="evidence" value="ECO:0007669"/>
    <property type="project" value="UniProtKB-KW"/>
</dbReference>
<dbReference type="PANTHER" id="PTHR47373">
    <property type="entry name" value="CYSTEINE PROTEINASE INHIBITOR 2"/>
    <property type="match status" value="1"/>
</dbReference>
<accession>A0AAD4XKF6</accession>
<dbReference type="InterPro" id="IPR000010">
    <property type="entry name" value="Cystatin_dom"/>
</dbReference>
<reference evidence="5" key="1">
    <citation type="submission" date="2022-04" db="EMBL/GenBank/DDBJ databases">
        <title>A functionally conserved STORR gene fusion in Papaver species that diverged 16.8 million years ago.</title>
        <authorList>
            <person name="Catania T."/>
        </authorList>
    </citation>
    <scope>NUCLEOTIDE SEQUENCE</scope>
    <source>
        <strain evidence="5">S-188037</strain>
    </source>
</reference>
<dbReference type="Gene3D" id="3.10.450.10">
    <property type="match status" value="1"/>
</dbReference>
<evidence type="ECO:0000313" key="5">
    <source>
        <dbReference type="EMBL" id="KAI3926214.1"/>
    </source>
</evidence>
<keyword evidence="6" id="KW-1185">Reference proteome</keyword>